<organism evidence="1 2">
    <name type="scientific">Gordonia jinhuaensis</name>
    <dbReference type="NCBI Taxonomy" id="1517702"/>
    <lineage>
        <taxon>Bacteria</taxon>
        <taxon>Bacillati</taxon>
        <taxon>Actinomycetota</taxon>
        <taxon>Actinomycetes</taxon>
        <taxon>Mycobacteriales</taxon>
        <taxon>Gordoniaceae</taxon>
        <taxon>Gordonia</taxon>
    </lineage>
</organism>
<evidence type="ECO:0008006" key="3">
    <source>
        <dbReference type="Google" id="ProtNLM"/>
    </source>
</evidence>
<protein>
    <recommendedName>
        <fullName evidence="3">Excreted virulence factor EspC, type VII ESX diderm</fullName>
    </recommendedName>
</protein>
<keyword evidence="2" id="KW-1185">Reference proteome</keyword>
<sequence>MGDFHADPDAIRAYGATSAAIGDAVTAAGSMDLAANMAVMVPLFGLIGQDFLASFGLAQFANVTSLAQLAAVHQGSAISAAMSAAQYEGTDHSTSGALNKAVTGL</sequence>
<proteinExistence type="predicted"/>
<reference evidence="1" key="1">
    <citation type="journal article" date="2014" name="Int. J. Syst. Evol. Microbiol.">
        <title>Complete genome sequence of Corynebacterium casei LMG S-19264T (=DSM 44701T), isolated from a smear-ripened cheese.</title>
        <authorList>
            <consortium name="US DOE Joint Genome Institute (JGI-PGF)"/>
            <person name="Walter F."/>
            <person name="Albersmeier A."/>
            <person name="Kalinowski J."/>
            <person name="Ruckert C."/>
        </authorList>
    </citation>
    <scope>NUCLEOTIDE SEQUENCE</scope>
    <source>
        <strain evidence="1">CGMCC 1.12827</strain>
    </source>
</reference>
<dbReference type="InterPro" id="IPR022536">
    <property type="entry name" value="EspC"/>
</dbReference>
<dbReference type="Proteomes" id="UP000621454">
    <property type="component" value="Unassembled WGS sequence"/>
</dbReference>
<dbReference type="RefSeq" id="WP_188585173.1">
    <property type="nucleotide sequence ID" value="NZ_BMGC01000003.1"/>
</dbReference>
<evidence type="ECO:0000313" key="1">
    <source>
        <dbReference type="EMBL" id="GGB21296.1"/>
    </source>
</evidence>
<dbReference type="AlphaFoldDB" id="A0A916SZW4"/>
<evidence type="ECO:0000313" key="2">
    <source>
        <dbReference type="Proteomes" id="UP000621454"/>
    </source>
</evidence>
<dbReference type="GO" id="GO:0009306">
    <property type="term" value="P:protein secretion"/>
    <property type="evidence" value="ECO:0007669"/>
    <property type="project" value="InterPro"/>
</dbReference>
<name>A0A916SZW4_9ACTN</name>
<gene>
    <name evidence="1" type="ORF">GCM10011489_06810</name>
</gene>
<dbReference type="EMBL" id="BMGC01000003">
    <property type="protein sequence ID" value="GGB21296.1"/>
    <property type="molecule type" value="Genomic_DNA"/>
</dbReference>
<accession>A0A916SZW4</accession>
<reference evidence="1" key="2">
    <citation type="submission" date="2020-09" db="EMBL/GenBank/DDBJ databases">
        <authorList>
            <person name="Sun Q."/>
            <person name="Zhou Y."/>
        </authorList>
    </citation>
    <scope>NUCLEOTIDE SEQUENCE</scope>
    <source>
        <strain evidence="1">CGMCC 1.12827</strain>
    </source>
</reference>
<comment type="caution">
    <text evidence="1">The sequence shown here is derived from an EMBL/GenBank/DDBJ whole genome shotgun (WGS) entry which is preliminary data.</text>
</comment>
<dbReference type="Pfam" id="PF10824">
    <property type="entry name" value="T7SS_ESX_EspC"/>
    <property type="match status" value="1"/>
</dbReference>